<dbReference type="AlphaFoldDB" id="A0A0J1CSK0"/>
<accession>A0A0J1CSK0</accession>
<dbReference type="InterPro" id="IPR036388">
    <property type="entry name" value="WH-like_DNA-bd_sf"/>
</dbReference>
<dbReference type="Pfam" id="PF12802">
    <property type="entry name" value="MarR_2"/>
    <property type="match status" value="1"/>
</dbReference>
<dbReference type="PANTHER" id="PTHR33164:SF105">
    <property type="entry name" value="TRANSCRIPTIONAL REPRESSOR PROTEIN-RELATED"/>
    <property type="match status" value="1"/>
</dbReference>
<dbReference type="OrthoDB" id="120080at2"/>
<evidence type="ECO:0000259" key="1">
    <source>
        <dbReference type="SMART" id="SM00347"/>
    </source>
</evidence>
<dbReference type="PANTHER" id="PTHR33164">
    <property type="entry name" value="TRANSCRIPTIONAL REGULATOR, MARR FAMILY"/>
    <property type="match status" value="1"/>
</dbReference>
<dbReference type="Proteomes" id="UP000035963">
    <property type="component" value="Unassembled WGS sequence"/>
</dbReference>
<dbReference type="InterPro" id="IPR000835">
    <property type="entry name" value="HTH_MarR-typ"/>
</dbReference>
<dbReference type="InterPro" id="IPR036390">
    <property type="entry name" value="WH_DNA-bd_sf"/>
</dbReference>
<dbReference type="SUPFAM" id="SSF46785">
    <property type="entry name" value="Winged helix' DNA-binding domain"/>
    <property type="match status" value="1"/>
</dbReference>
<evidence type="ECO:0000313" key="2">
    <source>
        <dbReference type="EMBL" id="KLU23600.1"/>
    </source>
</evidence>
<gene>
    <name evidence="2" type="ORF">EOS_23340</name>
</gene>
<organism evidence="2 3">
    <name type="scientific">Caballeronia mineralivorans PML1(12)</name>
    <dbReference type="NCBI Taxonomy" id="908627"/>
    <lineage>
        <taxon>Bacteria</taxon>
        <taxon>Pseudomonadati</taxon>
        <taxon>Pseudomonadota</taxon>
        <taxon>Betaproteobacteria</taxon>
        <taxon>Burkholderiales</taxon>
        <taxon>Burkholderiaceae</taxon>
        <taxon>Caballeronia</taxon>
    </lineage>
</organism>
<comment type="caution">
    <text evidence="2">The sequence shown here is derived from an EMBL/GenBank/DDBJ whole genome shotgun (WGS) entry which is preliminary data.</text>
</comment>
<dbReference type="InterPro" id="IPR039422">
    <property type="entry name" value="MarR/SlyA-like"/>
</dbReference>
<dbReference type="PATRIC" id="fig|908627.4.peg.5209"/>
<dbReference type="EMBL" id="AEJF01000143">
    <property type="protein sequence ID" value="KLU23600.1"/>
    <property type="molecule type" value="Genomic_DNA"/>
</dbReference>
<dbReference type="GO" id="GO:0003700">
    <property type="term" value="F:DNA-binding transcription factor activity"/>
    <property type="evidence" value="ECO:0007669"/>
    <property type="project" value="InterPro"/>
</dbReference>
<sequence>MTTRSSIREIVNNCLAMRVRIVARSVSAIYEQAMASHDVTIAQVNMLTALGEVGPCAPGKIGEVLQLERSTVSRNLDLLIQKGLVEAVSSDAKGIREVALTAAGDEKIEAVLPDWRAAQQQAGKLLGSDGVRAVHKAAASIWSSPL</sequence>
<dbReference type="GO" id="GO:0006950">
    <property type="term" value="P:response to stress"/>
    <property type="evidence" value="ECO:0007669"/>
    <property type="project" value="TreeGrafter"/>
</dbReference>
<keyword evidence="3" id="KW-1185">Reference proteome</keyword>
<name>A0A0J1CSK0_9BURK</name>
<dbReference type="Gene3D" id="1.10.10.10">
    <property type="entry name" value="Winged helix-like DNA-binding domain superfamily/Winged helix DNA-binding domain"/>
    <property type="match status" value="1"/>
</dbReference>
<proteinExistence type="predicted"/>
<dbReference type="SMART" id="SM00347">
    <property type="entry name" value="HTH_MARR"/>
    <property type="match status" value="1"/>
</dbReference>
<evidence type="ECO:0000313" key="3">
    <source>
        <dbReference type="Proteomes" id="UP000035963"/>
    </source>
</evidence>
<reference evidence="2 3" key="1">
    <citation type="journal article" date="2015" name="Genome Announc.">
        <title>Draft Genome Sequence of Burkholderia sp. Strain PML1(12), an Ectomycorrhizosphere-Inhabiting Bacterium with Effective Mineral-Weathering Ability.</title>
        <authorList>
            <person name="Uroz S."/>
            <person name="Oger P."/>
        </authorList>
    </citation>
    <scope>NUCLEOTIDE SEQUENCE [LARGE SCALE GENOMIC DNA]</scope>
    <source>
        <strain evidence="3">PML1(12)</strain>
    </source>
</reference>
<feature type="domain" description="HTH marR-type" evidence="1">
    <location>
        <begin position="32"/>
        <end position="131"/>
    </location>
</feature>
<protein>
    <submittedName>
        <fullName evidence="2">MarR family transcriptional regulator</fullName>
    </submittedName>
</protein>